<dbReference type="InterPro" id="IPR013144">
    <property type="entry name" value="CRA_dom"/>
</dbReference>
<comment type="caution">
    <text evidence="5">The sequence shown here is derived from an EMBL/GenBank/DDBJ whole genome shotgun (WGS) entry which is preliminary data.</text>
</comment>
<reference evidence="6" key="1">
    <citation type="submission" date="2018-05" db="EMBL/GenBank/DDBJ databases">
        <title>Draft genome sequence of Stemphylium lycopersici strain CIDEFI 213.</title>
        <authorList>
            <person name="Medina R."/>
            <person name="Franco M.E.E."/>
            <person name="Lucentini C.G."/>
            <person name="Saparrat M.C.N."/>
            <person name="Balatti P.A."/>
        </authorList>
    </citation>
    <scope>NUCLEOTIDE SEQUENCE [LARGE SCALE GENOMIC DNA]</scope>
    <source>
        <strain evidence="6">CIDEFI 213</strain>
    </source>
</reference>
<accession>A0A364N5B0</accession>
<comment type="function">
    <text evidence="1">Involved in the proteasome-dependent degradation of fructose-1,6-bisphosphatase.</text>
</comment>
<evidence type="ECO:0000256" key="2">
    <source>
        <dbReference type="SAM" id="MobiDB-lite"/>
    </source>
</evidence>
<dbReference type="Proteomes" id="UP000249619">
    <property type="component" value="Unassembled WGS sequence"/>
</dbReference>
<proteinExistence type="predicted"/>
<dbReference type="Pfam" id="PF00622">
    <property type="entry name" value="SPRY"/>
    <property type="match status" value="1"/>
</dbReference>
<dbReference type="GO" id="GO:0006338">
    <property type="term" value="P:chromatin remodeling"/>
    <property type="evidence" value="ECO:0007669"/>
    <property type="project" value="InterPro"/>
</dbReference>
<evidence type="ECO:0000256" key="1">
    <source>
        <dbReference type="ARBA" id="ARBA00002343"/>
    </source>
</evidence>
<dbReference type="InterPro" id="IPR043136">
    <property type="entry name" value="B30.2/SPRY_sf"/>
</dbReference>
<feature type="domain" description="B30.2/SPRY" evidence="3">
    <location>
        <begin position="386"/>
        <end position="576"/>
    </location>
</feature>
<dbReference type="STRING" id="183478.A0A364N5B0"/>
<dbReference type="PROSITE" id="PS50188">
    <property type="entry name" value="B302_SPRY"/>
    <property type="match status" value="1"/>
</dbReference>
<sequence>MTTKSPKTLVVTLKLSADSLTKFPHQPSPSPKEEAKPSPPTPTPQIVEPTPADTPADSTPNMDGSTPSSLAPPSAKKKGPKPGSKRSAAQMEAGSNGATTPKQPKAKPGPKRKKMGDIINDPNSKGPFTTPAAINKAGPKANLGAINERLRALDRTGAKCRRWEKKGFQVRSFTGVLWQVPTYQPGRGSAFADDVKSDSTGTSDSKLKDESSAISDKSGLNGDSASLHPAPPTIAMMNARRESWARVAAGSAGSGSSFHQPSRSAAFSHLVNNNLTTNPNRLSRSIDADGHMSTSFGRAGGPLPSYSSQSGYWSGVGGPAQDIPPFFVPSYLRGSKHAEKLEDTHRAKVAAQREHKSTHSSNAGSLSTSSSSVNLHKMAPSHRGLAHEVIERASVLVDEPVAPWPTRWNDSDRFNQLELEDGGRMAKFSGTQKTHDEAAAVRADFPMPRQCGIYYYEITVISKGKDGRMIGIGFSGPKVALSRIPGWEPDSYAYHGDDGQVFSNTTSGKSYGPKFGTLDVIGCGINFRTNTAFFTKNGHLLGTAFRDLKPNMPYYPTVGMKKPGETVRVNFGQEPFAFDIDKMVEDEKATIQADIAQTKMETSAAGGEDALIHQLVGQYLAHDGYVETARAFSDEIVDEAKALANDEDADIPYRTAVEDLDALNRQKIRTAILEGDIDKALKHTAAYYPSVLRDNENIYFKLRCRKFIEMIRRCGELNAQCQPTPAAPSKRSAGSTQDKRNSTATEEYDFEMELDEQLGVHNPPPGWDNKDQDDELEDGDDDMEDREAKSARATDETIAYGMELKAEFANDPRREVKRALEDTFALIAYPDARESMLAPLLEVGGRVPVAEELNSAILVSLGKSSSAALERLVQQSEALVAELAEDGGYGAFINVRKDFLQ</sequence>
<dbReference type="AlphaFoldDB" id="A0A364N5B0"/>
<dbReference type="SMART" id="SM00757">
    <property type="entry name" value="CRA"/>
    <property type="match status" value="1"/>
</dbReference>
<dbReference type="SMART" id="SM00668">
    <property type="entry name" value="CTLH"/>
    <property type="match status" value="1"/>
</dbReference>
<feature type="region of interest" description="Disordered" evidence="2">
    <location>
        <begin position="277"/>
        <end position="301"/>
    </location>
</feature>
<dbReference type="EMBL" id="QGDH01000050">
    <property type="protein sequence ID" value="RAR12284.1"/>
    <property type="molecule type" value="Genomic_DNA"/>
</dbReference>
<dbReference type="CDD" id="cd12909">
    <property type="entry name" value="SPRY_RanBP9_10"/>
    <property type="match status" value="1"/>
</dbReference>
<feature type="domain" description="CTLH" evidence="4">
    <location>
        <begin position="661"/>
        <end position="718"/>
    </location>
</feature>
<feature type="compositionally biased region" description="Low complexity" evidence="2">
    <location>
        <begin position="44"/>
        <end position="74"/>
    </location>
</feature>
<feature type="compositionally biased region" description="Basic residues" evidence="2">
    <location>
        <begin position="75"/>
        <end position="84"/>
    </location>
</feature>
<feature type="compositionally biased region" description="Basic residues" evidence="2">
    <location>
        <begin position="104"/>
        <end position="114"/>
    </location>
</feature>
<evidence type="ECO:0000259" key="3">
    <source>
        <dbReference type="PROSITE" id="PS50188"/>
    </source>
</evidence>
<dbReference type="GO" id="GO:0031011">
    <property type="term" value="C:Ino80 complex"/>
    <property type="evidence" value="ECO:0007669"/>
    <property type="project" value="InterPro"/>
</dbReference>
<dbReference type="Gene3D" id="2.60.120.920">
    <property type="match status" value="1"/>
</dbReference>
<evidence type="ECO:0000259" key="4">
    <source>
        <dbReference type="PROSITE" id="PS50897"/>
    </source>
</evidence>
<dbReference type="InterPro" id="IPR024964">
    <property type="entry name" value="CTLH/CRA"/>
</dbReference>
<dbReference type="InterPro" id="IPR001870">
    <property type="entry name" value="B30.2/SPRY"/>
</dbReference>
<evidence type="ECO:0000313" key="6">
    <source>
        <dbReference type="Proteomes" id="UP000249619"/>
    </source>
</evidence>
<dbReference type="InterPro" id="IPR003877">
    <property type="entry name" value="SPRY_dom"/>
</dbReference>
<dbReference type="PROSITE" id="PS50896">
    <property type="entry name" value="LISH"/>
    <property type="match status" value="1"/>
</dbReference>
<dbReference type="SUPFAM" id="SSF49899">
    <property type="entry name" value="Concanavalin A-like lectins/glucanases"/>
    <property type="match status" value="1"/>
</dbReference>
<feature type="compositionally biased region" description="Low complexity" evidence="2">
    <location>
        <begin position="359"/>
        <end position="373"/>
    </location>
</feature>
<dbReference type="PROSITE" id="PS50897">
    <property type="entry name" value="CTLH"/>
    <property type="match status" value="1"/>
</dbReference>
<feature type="compositionally biased region" description="Acidic residues" evidence="2">
    <location>
        <begin position="771"/>
        <end position="785"/>
    </location>
</feature>
<protein>
    <submittedName>
        <fullName evidence="5">Ran-binding protein</fullName>
    </submittedName>
</protein>
<feature type="region of interest" description="Disordered" evidence="2">
    <location>
        <begin position="184"/>
        <end position="231"/>
    </location>
</feature>
<dbReference type="InterPro" id="IPR006595">
    <property type="entry name" value="CTLH_C"/>
</dbReference>
<dbReference type="InterPro" id="IPR050618">
    <property type="entry name" value="Ubq-SigPath_Reg"/>
</dbReference>
<feature type="region of interest" description="Disordered" evidence="2">
    <location>
        <begin position="340"/>
        <end position="373"/>
    </location>
</feature>
<dbReference type="InterPro" id="IPR013320">
    <property type="entry name" value="ConA-like_dom_sf"/>
</dbReference>
<dbReference type="Pfam" id="PF10607">
    <property type="entry name" value="CTLH"/>
    <property type="match status" value="1"/>
</dbReference>
<feature type="region of interest" description="Disordered" evidence="2">
    <location>
        <begin position="720"/>
        <end position="744"/>
    </location>
</feature>
<gene>
    <name evidence="5" type="ORF">DDE83_004172</name>
</gene>
<dbReference type="InterPro" id="IPR006594">
    <property type="entry name" value="LisH"/>
</dbReference>
<dbReference type="PANTHER" id="PTHR12864">
    <property type="entry name" value="RAN BINDING PROTEIN 9-RELATED"/>
    <property type="match status" value="1"/>
</dbReference>
<dbReference type="SMART" id="SM00449">
    <property type="entry name" value="SPRY"/>
    <property type="match status" value="1"/>
</dbReference>
<organism evidence="5 6">
    <name type="scientific">Stemphylium lycopersici</name>
    <name type="common">Tomato gray leaf spot disease fungus</name>
    <name type="synonym">Thyrospora lycopersici</name>
    <dbReference type="NCBI Taxonomy" id="183478"/>
    <lineage>
        <taxon>Eukaryota</taxon>
        <taxon>Fungi</taxon>
        <taxon>Dikarya</taxon>
        <taxon>Ascomycota</taxon>
        <taxon>Pezizomycotina</taxon>
        <taxon>Dothideomycetes</taxon>
        <taxon>Pleosporomycetidae</taxon>
        <taxon>Pleosporales</taxon>
        <taxon>Pleosporineae</taxon>
        <taxon>Pleosporaceae</taxon>
        <taxon>Stemphylium</taxon>
    </lineage>
</organism>
<feature type="region of interest" description="Disordered" evidence="2">
    <location>
        <begin position="1"/>
        <end position="136"/>
    </location>
</feature>
<name>A0A364N5B0_STELY</name>
<keyword evidence="6" id="KW-1185">Reference proteome</keyword>
<dbReference type="InterPro" id="IPR013175">
    <property type="entry name" value="INO80_su_Ies4"/>
</dbReference>
<dbReference type="InterPro" id="IPR035782">
    <property type="entry name" value="SPRY_RanBP9/10"/>
</dbReference>
<feature type="compositionally biased region" description="Basic and acidic residues" evidence="2">
    <location>
        <begin position="340"/>
        <end position="357"/>
    </location>
</feature>
<evidence type="ECO:0000313" key="5">
    <source>
        <dbReference type="EMBL" id="RAR12284.1"/>
    </source>
</evidence>
<dbReference type="Pfam" id="PF08193">
    <property type="entry name" value="INO80_Ies4"/>
    <property type="match status" value="1"/>
</dbReference>
<feature type="region of interest" description="Disordered" evidence="2">
    <location>
        <begin position="757"/>
        <end position="793"/>
    </location>
</feature>